<protein>
    <submittedName>
        <fullName evidence="1">Uncharacterized protein</fullName>
    </submittedName>
</protein>
<dbReference type="Proteomes" id="UP000184038">
    <property type="component" value="Unassembled WGS sequence"/>
</dbReference>
<gene>
    <name evidence="1" type="ORF">SAMN02746066_04551</name>
</gene>
<reference evidence="1 2" key="1">
    <citation type="submission" date="2016-11" db="EMBL/GenBank/DDBJ databases">
        <authorList>
            <person name="Jaros S."/>
            <person name="Januszkiewicz K."/>
            <person name="Wedrychowicz H."/>
        </authorList>
    </citation>
    <scope>NUCLEOTIDE SEQUENCE [LARGE SCALE GENOMIC DNA]</scope>
    <source>
        <strain evidence="1 2">DSM 15930</strain>
    </source>
</reference>
<dbReference type="STRING" id="1120996.SAMN02746066_04551"/>
<sequence length="147" mass="16763">MARLKIDTGSKSYEIEDENGKLLGTIIIYPSDLNLGKRLKDGEKNINALVESAEIIANDESKSEEDKANDIYELDCKIKEQLDYMFNSNVSEVVFKALNCLDLNNGKYFIERFLEMIIPIITKELESTAKASKNRIDKYSSQASKRR</sequence>
<keyword evidence="2" id="KW-1185">Reference proteome</keyword>
<dbReference type="RefSeq" id="WP_073291782.1">
    <property type="nucleotide sequence ID" value="NZ_FRCP01000030.1"/>
</dbReference>
<organism evidence="1 2">
    <name type="scientific">Anaerosporobacter mobilis DSM 15930</name>
    <dbReference type="NCBI Taxonomy" id="1120996"/>
    <lineage>
        <taxon>Bacteria</taxon>
        <taxon>Bacillati</taxon>
        <taxon>Bacillota</taxon>
        <taxon>Clostridia</taxon>
        <taxon>Lachnospirales</taxon>
        <taxon>Lachnospiraceae</taxon>
        <taxon>Anaerosporobacter</taxon>
    </lineage>
</organism>
<evidence type="ECO:0000313" key="2">
    <source>
        <dbReference type="Proteomes" id="UP000184038"/>
    </source>
</evidence>
<dbReference type="AlphaFoldDB" id="A0A1M7NJK9"/>
<evidence type="ECO:0000313" key="1">
    <source>
        <dbReference type="EMBL" id="SHN03871.1"/>
    </source>
</evidence>
<proteinExistence type="predicted"/>
<dbReference type="OrthoDB" id="2061894at2"/>
<dbReference type="EMBL" id="FRCP01000030">
    <property type="protein sequence ID" value="SHN03871.1"/>
    <property type="molecule type" value="Genomic_DNA"/>
</dbReference>
<name>A0A1M7NJK9_9FIRM</name>
<accession>A0A1M7NJK9</accession>